<feature type="region of interest" description="Disordered" evidence="1">
    <location>
        <begin position="91"/>
        <end position="138"/>
    </location>
</feature>
<evidence type="ECO:0000313" key="3">
    <source>
        <dbReference type="Proteomes" id="UP000681720"/>
    </source>
</evidence>
<sequence length="138" mass="15303">NNLSTEQVAELMRELKQLRNEIASLKLEKRILTSTRSMSTSPLTVHLKPLQQRTDSSTTTSPTYTDVTSQSEVDAQTQTDFSLLQIRRRQLSKKNKKTMIGSSSIAPAVKKKLGQSETRNSRTLSSSSTTTGSDQEGK</sequence>
<evidence type="ECO:0000256" key="1">
    <source>
        <dbReference type="SAM" id="MobiDB-lite"/>
    </source>
</evidence>
<feature type="compositionally biased region" description="Polar residues" evidence="1">
    <location>
        <begin position="33"/>
        <end position="43"/>
    </location>
</feature>
<feature type="compositionally biased region" description="Low complexity" evidence="1">
    <location>
        <begin position="54"/>
        <end position="69"/>
    </location>
</feature>
<organism evidence="2 3">
    <name type="scientific">Rotaria magnacalcarata</name>
    <dbReference type="NCBI Taxonomy" id="392030"/>
    <lineage>
        <taxon>Eukaryota</taxon>
        <taxon>Metazoa</taxon>
        <taxon>Spiralia</taxon>
        <taxon>Gnathifera</taxon>
        <taxon>Rotifera</taxon>
        <taxon>Eurotatoria</taxon>
        <taxon>Bdelloidea</taxon>
        <taxon>Philodinida</taxon>
        <taxon>Philodinidae</taxon>
        <taxon>Rotaria</taxon>
    </lineage>
</organism>
<accession>A0A8S3K0V7</accession>
<feature type="compositionally biased region" description="Low complexity" evidence="1">
    <location>
        <begin position="116"/>
        <end position="138"/>
    </location>
</feature>
<protein>
    <submittedName>
        <fullName evidence="2">Uncharacterized protein</fullName>
    </submittedName>
</protein>
<dbReference type="EMBL" id="CAJOBJ010370028">
    <property type="protein sequence ID" value="CAF5222972.1"/>
    <property type="molecule type" value="Genomic_DNA"/>
</dbReference>
<proteinExistence type="predicted"/>
<evidence type="ECO:0000313" key="2">
    <source>
        <dbReference type="EMBL" id="CAF5222972.1"/>
    </source>
</evidence>
<dbReference type="AlphaFoldDB" id="A0A8S3K0V7"/>
<comment type="caution">
    <text evidence="2">The sequence shown here is derived from an EMBL/GenBank/DDBJ whole genome shotgun (WGS) entry which is preliminary data.</text>
</comment>
<feature type="region of interest" description="Disordered" evidence="1">
    <location>
        <begin position="33"/>
        <end position="78"/>
    </location>
</feature>
<gene>
    <name evidence="2" type="ORF">GIL414_LOCUS85348</name>
</gene>
<feature type="non-terminal residue" evidence="2">
    <location>
        <position position="1"/>
    </location>
</feature>
<reference evidence="2" key="1">
    <citation type="submission" date="2021-02" db="EMBL/GenBank/DDBJ databases">
        <authorList>
            <person name="Nowell W R."/>
        </authorList>
    </citation>
    <scope>NUCLEOTIDE SEQUENCE</scope>
</reference>
<dbReference type="Proteomes" id="UP000681720">
    <property type="component" value="Unassembled WGS sequence"/>
</dbReference>
<name>A0A8S3K0V7_9BILA</name>